<dbReference type="SUPFAM" id="SSF54427">
    <property type="entry name" value="NTF2-like"/>
    <property type="match status" value="1"/>
</dbReference>
<proteinExistence type="inferred from homology"/>
<dbReference type="InterPro" id="IPR032710">
    <property type="entry name" value="NTF2-like_dom_sf"/>
</dbReference>
<feature type="signal peptide" evidence="3">
    <location>
        <begin position="1"/>
        <end position="27"/>
    </location>
</feature>
<protein>
    <submittedName>
        <fullName evidence="5">NTF2-like protein</fullName>
    </submittedName>
</protein>
<organism evidence="5 6">
    <name type="scientific">Plenodomus tracheiphilus IPT5</name>
    <dbReference type="NCBI Taxonomy" id="1408161"/>
    <lineage>
        <taxon>Eukaryota</taxon>
        <taxon>Fungi</taxon>
        <taxon>Dikarya</taxon>
        <taxon>Ascomycota</taxon>
        <taxon>Pezizomycotina</taxon>
        <taxon>Dothideomycetes</taxon>
        <taxon>Pleosporomycetidae</taxon>
        <taxon>Pleosporales</taxon>
        <taxon>Pleosporineae</taxon>
        <taxon>Leptosphaeriaceae</taxon>
        <taxon>Plenodomus</taxon>
    </lineage>
</organism>
<name>A0A6A7B0B2_9PLEO</name>
<evidence type="ECO:0000313" key="5">
    <source>
        <dbReference type="EMBL" id="KAF2848067.1"/>
    </source>
</evidence>
<keyword evidence="2" id="KW-0456">Lyase</keyword>
<evidence type="ECO:0000313" key="6">
    <source>
        <dbReference type="Proteomes" id="UP000799423"/>
    </source>
</evidence>
<gene>
    <name evidence="5" type="ORF">T440DRAFT_556878</name>
</gene>
<dbReference type="GO" id="GO:0016829">
    <property type="term" value="F:lyase activity"/>
    <property type="evidence" value="ECO:0007669"/>
    <property type="project" value="UniProtKB-KW"/>
</dbReference>
<evidence type="ECO:0000256" key="2">
    <source>
        <dbReference type="ARBA" id="ARBA00023239"/>
    </source>
</evidence>
<comment type="similarity">
    <text evidence="1">Belongs to the scytalone dehydratase family.</text>
</comment>
<keyword evidence="6" id="KW-1185">Reference proteome</keyword>
<dbReference type="InterPro" id="IPR049884">
    <property type="entry name" value="Scytalone_dh"/>
</dbReference>
<evidence type="ECO:0000259" key="4">
    <source>
        <dbReference type="Pfam" id="PF02982"/>
    </source>
</evidence>
<dbReference type="Proteomes" id="UP000799423">
    <property type="component" value="Unassembled WGS sequence"/>
</dbReference>
<feature type="chain" id="PRO_5025349739" evidence="3">
    <location>
        <begin position="28"/>
        <end position="189"/>
    </location>
</feature>
<dbReference type="AlphaFoldDB" id="A0A6A7B0B2"/>
<dbReference type="EMBL" id="MU006320">
    <property type="protein sequence ID" value="KAF2848067.1"/>
    <property type="molecule type" value="Genomic_DNA"/>
</dbReference>
<reference evidence="5" key="1">
    <citation type="submission" date="2020-01" db="EMBL/GenBank/DDBJ databases">
        <authorList>
            <consortium name="DOE Joint Genome Institute"/>
            <person name="Haridas S."/>
            <person name="Albert R."/>
            <person name="Binder M."/>
            <person name="Bloem J."/>
            <person name="Labutti K."/>
            <person name="Salamov A."/>
            <person name="Andreopoulos B."/>
            <person name="Baker S.E."/>
            <person name="Barry K."/>
            <person name="Bills G."/>
            <person name="Bluhm B.H."/>
            <person name="Cannon C."/>
            <person name="Castanera R."/>
            <person name="Culley D.E."/>
            <person name="Daum C."/>
            <person name="Ezra D."/>
            <person name="Gonzalez J.B."/>
            <person name="Henrissat B."/>
            <person name="Kuo A."/>
            <person name="Liang C."/>
            <person name="Lipzen A."/>
            <person name="Lutzoni F."/>
            <person name="Magnuson J."/>
            <person name="Mondo S."/>
            <person name="Nolan M."/>
            <person name="Ohm R."/>
            <person name="Pangilinan J."/>
            <person name="Park H.-J."/>
            <person name="Ramirez L."/>
            <person name="Alfaro M."/>
            <person name="Sun H."/>
            <person name="Tritt A."/>
            <person name="Yoshinaga Y."/>
            <person name="Zwiers L.-H."/>
            <person name="Turgeon B.G."/>
            <person name="Goodwin S.B."/>
            <person name="Spatafora J.W."/>
            <person name="Crous P.W."/>
            <person name="Grigoriev I.V."/>
        </authorList>
    </citation>
    <scope>NUCLEOTIDE SEQUENCE</scope>
    <source>
        <strain evidence="5">IPT5</strain>
    </source>
</reference>
<accession>A0A6A7B0B2</accession>
<keyword evidence="3" id="KW-0732">Signal</keyword>
<dbReference type="Pfam" id="PF02982">
    <property type="entry name" value="Scytalone_dh"/>
    <property type="match status" value="1"/>
</dbReference>
<dbReference type="OrthoDB" id="5281072at2759"/>
<sequence>MYSKLSITERMKISAALCCLAVALAECASITFKADQSACSDISFAWTISYDTKNWTKLASIVAPVLHVDLTGVLGPGFDFPAQPAAEYIATVNAPDRLGNPLVATQHLLGASTWSRPASNSITATYQFRGQHLRFSGNVEGNRTNVPLATAVMYGTVDHYFVKKYNVWKLSGLKPTTFFVEGNLTAIFA</sequence>
<feature type="domain" description="Scytalone dehydratase-like" evidence="4">
    <location>
        <begin position="31"/>
        <end position="188"/>
    </location>
</feature>
<evidence type="ECO:0000256" key="3">
    <source>
        <dbReference type="SAM" id="SignalP"/>
    </source>
</evidence>
<dbReference type="Gene3D" id="3.10.450.50">
    <property type="match status" value="1"/>
</dbReference>
<evidence type="ECO:0000256" key="1">
    <source>
        <dbReference type="ARBA" id="ARBA00008584"/>
    </source>
</evidence>